<evidence type="ECO:0000313" key="4">
    <source>
        <dbReference type="EMBL" id="AEF85027.1"/>
    </source>
</evidence>
<keyword evidence="5" id="KW-1185">Reference proteome</keyword>
<feature type="domain" description="N-acetyltransferase" evidence="3">
    <location>
        <begin position="1"/>
        <end position="152"/>
    </location>
</feature>
<name>F5YP84_TREPZ</name>
<dbReference type="InterPro" id="IPR000182">
    <property type="entry name" value="GNAT_dom"/>
</dbReference>
<evidence type="ECO:0000256" key="1">
    <source>
        <dbReference type="ARBA" id="ARBA00022679"/>
    </source>
</evidence>
<sequence>MIRSVKTQDAESICGIYNYFIQNTVATFEELSVPVEEMESRIAEVCSGFPWIVWEDAGQVLGYAYAHQWKERSAYRYSVENSIYIKHGFEGKGLGQKLLSSLLGELRKMELRTIVAGITLPNDRSMGLHEKFGFKKVAQFPEIGYKMDQWLDVGYWTLNLKNEFSKEEL</sequence>
<dbReference type="InterPro" id="IPR016181">
    <property type="entry name" value="Acyl_CoA_acyltransferase"/>
</dbReference>
<accession>F5YP84</accession>
<dbReference type="STRING" id="545694.TREPR_2912"/>
<dbReference type="OrthoDB" id="9798006at2"/>
<dbReference type="PANTHER" id="PTHR43072:SF23">
    <property type="entry name" value="UPF0039 PROTEIN C11D3.02C"/>
    <property type="match status" value="1"/>
</dbReference>
<dbReference type="Gene3D" id="3.40.630.30">
    <property type="match status" value="1"/>
</dbReference>
<evidence type="ECO:0000256" key="2">
    <source>
        <dbReference type="ARBA" id="ARBA00023315"/>
    </source>
</evidence>
<dbReference type="CDD" id="cd04301">
    <property type="entry name" value="NAT_SF"/>
    <property type="match status" value="1"/>
</dbReference>
<evidence type="ECO:0000259" key="3">
    <source>
        <dbReference type="PROSITE" id="PS51186"/>
    </source>
</evidence>
<dbReference type="PROSITE" id="PS51186">
    <property type="entry name" value="GNAT"/>
    <property type="match status" value="1"/>
</dbReference>
<dbReference type="EC" id="2.3.1.-" evidence="4"/>
<dbReference type="RefSeq" id="WP_015707335.1">
    <property type="nucleotide sequence ID" value="NC_015578.1"/>
</dbReference>
<organism evidence="4 5">
    <name type="scientific">Treponema primitia (strain ATCC BAA-887 / DSM 12427 / ZAS-2)</name>
    <dbReference type="NCBI Taxonomy" id="545694"/>
    <lineage>
        <taxon>Bacteria</taxon>
        <taxon>Pseudomonadati</taxon>
        <taxon>Spirochaetota</taxon>
        <taxon>Spirochaetia</taxon>
        <taxon>Spirochaetales</taxon>
        <taxon>Treponemataceae</taxon>
        <taxon>Treponema</taxon>
    </lineage>
</organism>
<evidence type="ECO:0000313" key="5">
    <source>
        <dbReference type="Proteomes" id="UP000009223"/>
    </source>
</evidence>
<dbReference type="GO" id="GO:0016747">
    <property type="term" value="F:acyltransferase activity, transferring groups other than amino-acyl groups"/>
    <property type="evidence" value="ECO:0007669"/>
    <property type="project" value="InterPro"/>
</dbReference>
<dbReference type="Proteomes" id="UP000009223">
    <property type="component" value="Chromosome"/>
</dbReference>
<dbReference type="Pfam" id="PF13420">
    <property type="entry name" value="Acetyltransf_4"/>
    <property type="match status" value="1"/>
</dbReference>
<proteinExistence type="predicted"/>
<protein>
    <submittedName>
        <fullName evidence="4">Phosphinothricin N-acetyltransferase (PPT N-acetyltransferase) (Phosphinothricin-resistance protein)</fullName>
        <ecNumber evidence="4">2.3.1.-</ecNumber>
    </submittedName>
</protein>
<dbReference type="AlphaFoldDB" id="F5YP84"/>
<keyword evidence="1 4" id="KW-0808">Transferase</keyword>
<gene>
    <name evidence="4" type="ordered locus">TREPR_2912</name>
</gene>
<dbReference type="SUPFAM" id="SSF55729">
    <property type="entry name" value="Acyl-CoA N-acyltransferases (Nat)"/>
    <property type="match status" value="1"/>
</dbReference>
<reference evidence="4 5" key="2">
    <citation type="journal article" date="2011" name="ISME J.">
        <title>RNA-seq reveals cooperative metabolic interactions between two termite-gut spirochete species in co-culture.</title>
        <authorList>
            <person name="Rosenthal A.Z."/>
            <person name="Matson E.G."/>
            <person name="Eldar A."/>
            <person name="Leadbetter J.R."/>
        </authorList>
    </citation>
    <scope>NUCLEOTIDE SEQUENCE [LARGE SCALE GENOMIC DNA]</scope>
    <source>
        <strain evidence="5">ATCC BAA-887 / DSM 12427 / ZAS-2</strain>
    </source>
</reference>
<dbReference type="HOGENOM" id="CLU_013985_4_2_12"/>
<dbReference type="PANTHER" id="PTHR43072">
    <property type="entry name" value="N-ACETYLTRANSFERASE"/>
    <property type="match status" value="1"/>
</dbReference>
<keyword evidence="2 4" id="KW-0012">Acyltransferase</keyword>
<reference evidence="5" key="1">
    <citation type="submission" date="2009-12" db="EMBL/GenBank/DDBJ databases">
        <title>Complete sequence of Treponema primitia strain ZAS-2.</title>
        <authorList>
            <person name="Tetu S.G."/>
            <person name="Matson E."/>
            <person name="Ren Q."/>
            <person name="Seshadri R."/>
            <person name="Elbourne L."/>
            <person name="Hassan K.A."/>
            <person name="Durkin A."/>
            <person name="Radune D."/>
            <person name="Mohamoud Y."/>
            <person name="Shay R."/>
            <person name="Jin S."/>
            <person name="Zhang X."/>
            <person name="Lucey K."/>
            <person name="Ballor N.R."/>
            <person name="Ottesen E."/>
            <person name="Rosenthal R."/>
            <person name="Allen A."/>
            <person name="Leadbetter J.R."/>
            <person name="Paulsen I.T."/>
        </authorList>
    </citation>
    <scope>NUCLEOTIDE SEQUENCE [LARGE SCALE GENOMIC DNA]</scope>
    <source>
        <strain evidence="5">ATCC BAA-887 / DSM 12427 / ZAS-2</strain>
    </source>
</reference>
<dbReference type="KEGG" id="tpi:TREPR_2912"/>
<dbReference type="eggNOG" id="COG1247">
    <property type="taxonomic scope" value="Bacteria"/>
</dbReference>
<dbReference type="EMBL" id="CP001843">
    <property type="protein sequence ID" value="AEF85027.1"/>
    <property type="molecule type" value="Genomic_DNA"/>
</dbReference>